<name>A0ABQ5R8D0_9ACTN</name>
<evidence type="ECO:0000313" key="3">
    <source>
        <dbReference type="Proteomes" id="UP001144280"/>
    </source>
</evidence>
<sequence length="131" mass="13114">MLQPPVELAIRAVTHQDLGLEMPGALAGGPSCEGGQRLGFEACRAARTAPSGVQEGMRPAGAEVCCPPPPAAAPIKAMFIDQGRTHAEKRSNHVHSPLIGGTSAGRAADAGGVARSGGAAKREGWGLGGSV</sequence>
<proteinExistence type="predicted"/>
<dbReference type="Proteomes" id="UP001144280">
    <property type="component" value="Unassembled WGS sequence"/>
</dbReference>
<comment type="caution">
    <text evidence="2">The sequence shown here is derived from an EMBL/GenBank/DDBJ whole genome shotgun (WGS) entry which is preliminary data.</text>
</comment>
<feature type="compositionally biased region" description="Low complexity" evidence="1">
    <location>
        <begin position="104"/>
        <end position="119"/>
    </location>
</feature>
<feature type="region of interest" description="Disordered" evidence="1">
    <location>
        <begin position="85"/>
        <end position="131"/>
    </location>
</feature>
<keyword evidence="3" id="KW-1185">Reference proteome</keyword>
<evidence type="ECO:0000313" key="2">
    <source>
        <dbReference type="EMBL" id="GLI03014.1"/>
    </source>
</evidence>
<protein>
    <submittedName>
        <fullName evidence="2">Uncharacterized protein</fullName>
    </submittedName>
</protein>
<evidence type="ECO:0000256" key="1">
    <source>
        <dbReference type="SAM" id="MobiDB-lite"/>
    </source>
</evidence>
<dbReference type="EMBL" id="BSDI01000075">
    <property type="protein sequence ID" value="GLI03014.1"/>
    <property type="molecule type" value="Genomic_DNA"/>
</dbReference>
<reference evidence="2" key="1">
    <citation type="submission" date="2022-12" db="EMBL/GenBank/DDBJ databases">
        <title>New Phytohabitans aurantiacus sp. RD004123 nov., an actinomycete isolated from soil.</title>
        <authorList>
            <person name="Triningsih D.W."/>
            <person name="Harunari E."/>
            <person name="Igarashi Y."/>
        </authorList>
    </citation>
    <scope>NUCLEOTIDE SEQUENCE</scope>
    <source>
        <strain evidence="2">RD004123</strain>
    </source>
</reference>
<gene>
    <name evidence="2" type="ORF">Pa4123_82920</name>
</gene>
<accession>A0ABQ5R8D0</accession>
<organism evidence="2 3">
    <name type="scientific">Phytohabitans aurantiacus</name>
    <dbReference type="NCBI Taxonomy" id="3016789"/>
    <lineage>
        <taxon>Bacteria</taxon>
        <taxon>Bacillati</taxon>
        <taxon>Actinomycetota</taxon>
        <taxon>Actinomycetes</taxon>
        <taxon>Micromonosporales</taxon>
        <taxon>Micromonosporaceae</taxon>
    </lineage>
</organism>